<proteinExistence type="predicted"/>
<evidence type="ECO:0000313" key="1">
    <source>
        <dbReference type="EMBL" id="KAK8765174.1"/>
    </source>
</evidence>
<accession>A0AAQ4DRT4</accession>
<name>A0AAQ4DRT4_AMBAM</name>
<keyword evidence="2" id="KW-1185">Reference proteome</keyword>
<dbReference type="Proteomes" id="UP001321473">
    <property type="component" value="Unassembled WGS sequence"/>
</dbReference>
<protein>
    <submittedName>
        <fullName evidence="1">Uncharacterized protein</fullName>
    </submittedName>
</protein>
<sequence length="144" mass="15998">KQWQRRGDCRATQWRGENITTTCHATLDGMILIMYGVAENNDAAFIENVTLIMLVKNSSARIYVTEKKQGHTVHLRLGLESLPLAGANGQNVRDIPSPSRTLAAFPREQVSLAASQVLRGFIENEARQGVLRHAFSLIHLPLPL</sequence>
<comment type="caution">
    <text evidence="1">The sequence shown here is derived from an EMBL/GenBank/DDBJ whole genome shotgun (WGS) entry which is preliminary data.</text>
</comment>
<feature type="non-terminal residue" evidence="1">
    <location>
        <position position="1"/>
    </location>
</feature>
<dbReference type="AlphaFoldDB" id="A0AAQ4DRT4"/>
<reference evidence="1 2" key="1">
    <citation type="journal article" date="2023" name="Arcadia Sci">
        <title>De novo assembly of a long-read Amblyomma americanum tick genome.</title>
        <authorList>
            <person name="Chou S."/>
            <person name="Poskanzer K.E."/>
            <person name="Rollins M."/>
            <person name="Thuy-Boun P.S."/>
        </authorList>
    </citation>
    <scope>NUCLEOTIDE SEQUENCE [LARGE SCALE GENOMIC DNA]</scope>
    <source>
        <strain evidence="1">F_SG_1</strain>
        <tissue evidence="1">Salivary glands</tissue>
    </source>
</reference>
<evidence type="ECO:0000313" key="2">
    <source>
        <dbReference type="Proteomes" id="UP001321473"/>
    </source>
</evidence>
<organism evidence="1 2">
    <name type="scientific">Amblyomma americanum</name>
    <name type="common">Lone star tick</name>
    <dbReference type="NCBI Taxonomy" id="6943"/>
    <lineage>
        <taxon>Eukaryota</taxon>
        <taxon>Metazoa</taxon>
        <taxon>Ecdysozoa</taxon>
        <taxon>Arthropoda</taxon>
        <taxon>Chelicerata</taxon>
        <taxon>Arachnida</taxon>
        <taxon>Acari</taxon>
        <taxon>Parasitiformes</taxon>
        <taxon>Ixodida</taxon>
        <taxon>Ixodoidea</taxon>
        <taxon>Ixodidae</taxon>
        <taxon>Amblyomminae</taxon>
        <taxon>Amblyomma</taxon>
    </lineage>
</organism>
<dbReference type="EMBL" id="JARKHS020027652">
    <property type="protein sequence ID" value="KAK8765174.1"/>
    <property type="molecule type" value="Genomic_DNA"/>
</dbReference>
<gene>
    <name evidence="1" type="ORF">V5799_032215</name>
</gene>